<evidence type="ECO:0000256" key="3">
    <source>
        <dbReference type="ARBA" id="ARBA00022722"/>
    </source>
</evidence>
<sequence length="270" mass="31422">MAPNRMSLGELAEVKKQVEDLLQKQFVRSSVSPWGASVLLVEQKDGTIRICVDYWQLNKVIIKNKYPLLKIDDLMDQLRGAIVFSKIGLRSGYHQIRVKNENDYGRLYKGGSSDSMAEAEECDRGEVDLVLLDPERKFDVYCDAFGHGLRCVLMQDGRVVAYVSRFEVFTDHKSLKYLFDQKKLNMRQRRWMKFLKDYNFTLSYHPGKENVVADTLSKKSLHVTAMMVEKMELIKEFRDMNLAMEVRPKSLYLVVTTIHNDFLVYVRDAQ</sequence>
<dbReference type="Gene3D" id="3.10.10.10">
    <property type="entry name" value="HIV Type 1 Reverse Transcriptase, subunit A, domain 1"/>
    <property type="match status" value="1"/>
</dbReference>
<dbReference type="GO" id="GO:0003964">
    <property type="term" value="F:RNA-directed DNA polymerase activity"/>
    <property type="evidence" value="ECO:0007669"/>
    <property type="project" value="UniProtKB-KW"/>
</dbReference>
<evidence type="ECO:0000313" key="8">
    <source>
        <dbReference type="Proteomes" id="UP000694853"/>
    </source>
</evidence>
<dbReference type="CDD" id="cd01647">
    <property type="entry name" value="RT_LTR"/>
    <property type="match status" value="1"/>
</dbReference>
<dbReference type="SUPFAM" id="SSF56672">
    <property type="entry name" value="DNA/RNA polymerases"/>
    <property type="match status" value="1"/>
</dbReference>
<keyword evidence="1" id="KW-0808">Transferase</keyword>
<keyword evidence="4" id="KW-0255">Endonuclease</keyword>
<dbReference type="InterPro" id="IPR043128">
    <property type="entry name" value="Rev_trsase/Diguanyl_cyclase"/>
</dbReference>
<keyword evidence="2" id="KW-0548">Nucleotidyltransferase</keyword>
<keyword evidence="5" id="KW-0378">Hydrolase</keyword>
<dbReference type="GO" id="GO:0004519">
    <property type="term" value="F:endonuclease activity"/>
    <property type="evidence" value="ECO:0007669"/>
    <property type="project" value="UniProtKB-KW"/>
</dbReference>
<protein>
    <submittedName>
        <fullName evidence="9">Uncharacterized protein LOC113874305</fullName>
    </submittedName>
</protein>
<reference evidence="8" key="1">
    <citation type="journal article" date="2019" name="Toxins">
        <title>Detection of Abrin-Like and Prepropulchellin-Like Toxin Genes and Transcripts Using Whole Genome Sequencing and Full-Length Transcript Sequencing of Abrus precatorius.</title>
        <authorList>
            <person name="Hovde B.T."/>
            <person name="Daligault H.E."/>
            <person name="Hanschen E.R."/>
            <person name="Kunde Y.A."/>
            <person name="Johnson M.B."/>
            <person name="Starkenburg S.R."/>
            <person name="Johnson S.L."/>
        </authorList>
    </citation>
    <scope>NUCLEOTIDE SEQUENCE [LARGE SCALE GENOMIC DNA]</scope>
</reference>
<dbReference type="KEGG" id="aprc:113874305"/>
<evidence type="ECO:0000256" key="1">
    <source>
        <dbReference type="ARBA" id="ARBA00022679"/>
    </source>
</evidence>
<evidence type="ECO:0000256" key="2">
    <source>
        <dbReference type="ARBA" id="ARBA00022695"/>
    </source>
</evidence>
<feature type="domain" description="Reverse transcriptase RNase H-like" evidence="7">
    <location>
        <begin position="165"/>
        <end position="198"/>
    </location>
</feature>
<dbReference type="CDD" id="cd09274">
    <property type="entry name" value="RNase_HI_RT_Ty3"/>
    <property type="match status" value="1"/>
</dbReference>
<evidence type="ECO:0000256" key="4">
    <source>
        <dbReference type="ARBA" id="ARBA00022759"/>
    </source>
</evidence>
<dbReference type="InterPro" id="IPR050951">
    <property type="entry name" value="Retrovirus_Pol_polyprotein"/>
</dbReference>
<dbReference type="Gene3D" id="3.30.70.270">
    <property type="match status" value="1"/>
</dbReference>
<dbReference type="Pfam" id="PF17917">
    <property type="entry name" value="RT_RNaseH"/>
    <property type="match status" value="1"/>
</dbReference>
<dbReference type="InterPro" id="IPR043502">
    <property type="entry name" value="DNA/RNA_pol_sf"/>
</dbReference>
<evidence type="ECO:0000256" key="6">
    <source>
        <dbReference type="ARBA" id="ARBA00022918"/>
    </source>
</evidence>
<gene>
    <name evidence="9" type="primary">LOC113874305</name>
</gene>
<evidence type="ECO:0000256" key="5">
    <source>
        <dbReference type="ARBA" id="ARBA00022801"/>
    </source>
</evidence>
<keyword evidence="8" id="KW-1185">Reference proteome</keyword>
<evidence type="ECO:0000259" key="7">
    <source>
        <dbReference type="Pfam" id="PF17917"/>
    </source>
</evidence>
<proteinExistence type="predicted"/>
<dbReference type="GO" id="GO:0016787">
    <property type="term" value="F:hydrolase activity"/>
    <property type="evidence" value="ECO:0007669"/>
    <property type="project" value="UniProtKB-KW"/>
</dbReference>
<dbReference type="RefSeq" id="XP_027368341.1">
    <property type="nucleotide sequence ID" value="XM_027512540.1"/>
</dbReference>
<dbReference type="InterPro" id="IPR041373">
    <property type="entry name" value="RT_RNaseH"/>
</dbReference>
<dbReference type="AlphaFoldDB" id="A0A8B8MHZ4"/>
<dbReference type="Proteomes" id="UP000694853">
    <property type="component" value="Unplaced"/>
</dbReference>
<dbReference type="PANTHER" id="PTHR37984:SF5">
    <property type="entry name" value="PROTEIN NYNRIN-LIKE"/>
    <property type="match status" value="1"/>
</dbReference>
<name>A0A8B8MHZ4_ABRPR</name>
<dbReference type="PANTHER" id="PTHR37984">
    <property type="entry name" value="PROTEIN CBG26694"/>
    <property type="match status" value="1"/>
</dbReference>
<keyword evidence="6" id="KW-0695">RNA-directed DNA polymerase</keyword>
<dbReference type="OrthoDB" id="1924993at2759"/>
<evidence type="ECO:0000313" key="9">
    <source>
        <dbReference type="RefSeq" id="XP_027368341.1"/>
    </source>
</evidence>
<dbReference type="GeneID" id="113874305"/>
<accession>A0A8B8MHZ4</accession>
<organism evidence="8 9">
    <name type="scientific">Abrus precatorius</name>
    <name type="common">Indian licorice</name>
    <name type="synonym">Glycine abrus</name>
    <dbReference type="NCBI Taxonomy" id="3816"/>
    <lineage>
        <taxon>Eukaryota</taxon>
        <taxon>Viridiplantae</taxon>
        <taxon>Streptophyta</taxon>
        <taxon>Embryophyta</taxon>
        <taxon>Tracheophyta</taxon>
        <taxon>Spermatophyta</taxon>
        <taxon>Magnoliopsida</taxon>
        <taxon>eudicotyledons</taxon>
        <taxon>Gunneridae</taxon>
        <taxon>Pentapetalae</taxon>
        <taxon>rosids</taxon>
        <taxon>fabids</taxon>
        <taxon>Fabales</taxon>
        <taxon>Fabaceae</taxon>
        <taxon>Papilionoideae</taxon>
        <taxon>50 kb inversion clade</taxon>
        <taxon>NPAAA clade</taxon>
        <taxon>indigoferoid/millettioid clade</taxon>
        <taxon>Abreae</taxon>
        <taxon>Abrus</taxon>
    </lineage>
</organism>
<reference evidence="9" key="2">
    <citation type="submission" date="2025-08" db="UniProtKB">
        <authorList>
            <consortium name="RefSeq"/>
        </authorList>
    </citation>
    <scope>IDENTIFICATION</scope>
    <source>
        <tissue evidence="9">Young leaves</tissue>
    </source>
</reference>
<keyword evidence="3" id="KW-0540">Nuclease</keyword>